<evidence type="ECO:0000313" key="5">
    <source>
        <dbReference type="Proteomes" id="UP000798808"/>
    </source>
</evidence>
<dbReference type="Pfam" id="PF00491">
    <property type="entry name" value="Arginase"/>
    <property type="match status" value="1"/>
</dbReference>
<dbReference type="EMBL" id="SMLW01000667">
    <property type="protein sequence ID" value="MTI28555.1"/>
    <property type="molecule type" value="Genomic_DNA"/>
</dbReference>
<dbReference type="Gene3D" id="3.40.800.10">
    <property type="entry name" value="Ureohydrolase domain"/>
    <property type="match status" value="1"/>
</dbReference>
<reference evidence="4 5" key="1">
    <citation type="submission" date="2019-02" db="EMBL/GenBank/DDBJ databases">
        <authorList>
            <person name="Goldberg S.R."/>
            <person name="Haltli B.A."/>
            <person name="Correa H."/>
            <person name="Russell K.G."/>
        </authorList>
    </citation>
    <scope>NUCLEOTIDE SEQUENCE [LARGE SCALE GENOMIC DNA]</scope>
    <source>
        <strain evidence="4 5">JCM 16186</strain>
    </source>
</reference>
<accession>A0ABW9RXR1</accession>
<evidence type="ECO:0000256" key="2">
    <source>
        <dbReference type="ARBA" id="ARBA00022801"/>
    </source>
</evidence>
<dbReference type="SUPFAM" id="SSF52768">
    <property type="entry name" value="Arginase/deacetylase"/>
    <property type="match status" value="1"/>
</dbReference>
<dbReference type="RefSeq" id="WP_155176198.1">
    <property type="nucleotide sequence ID" value="NZ_BAAAFL010000053.1"/>
</dbReference>
<gene>
    <name evidence="4" type="ORF">E1163_26595</name>
</gene>
<dbReference type="InterPro" id="IPR023696">
    <property type="entry name" value="Ureohydrolase_dom_sf"/>
</dbReference>
<dbReference type="PROSITE" id="PS51409">
    <property type="entry name" value="ARGINASE_2"/>
    <property type="match status" value="1"/>
</dbReference>
<organism evidence="4 5">
    <name type="scientific">Fulvivirga kasyanovii</name>
    <dbReference type="NCBI Taxonomy" id="396812"/>
    <lineage>
        <taxon>Bacteria</taxon>
        <taxon>Pseudomonadati</taxon>
        <taxon>Bacteroidota</taxon>
        <taxon>Cytophagia</taxon>
        <taxon>Cytophagales</taxon>
        <taxon>Fulvivirgaceae</taxon>
        <taxon>Fulvivirga</taxon>
    </lineage>
</organism>
<keyword evidence="2" id="KW-0378">Hydrolase</keyword>
<dbReference type="Proteomes" id="UP000798808">
    <property type="component" value="Unassembled WGS sequence"/>
</dbReference>
<dbReference type="PRINTS" id="PR00116">
    <property type="entry name" value="ARGINASE"/>
</dbReference>
<keyword evidence="5" id="KW-1185">Reference proteome</keyword>
<dbReference type="CDD" id="cd11593">
    <property type="entry name" value="Agmatinase-like_2"/>
    <property type="match status" value="1"/>
</dbReference>
<dbReference type="PANTHER" id="PTHR11358:SF26">
    <property type="entry name" value="GUANIDINO ACID HYDROLASE, MITOCHONDRIAL"/>
    <property type="match status" value="1"/>
</dbReference>
<sequence length="355" mass="39822">MTEKEEIISKFDPNAPGTSGNLFGLPFNNDTAELIIIPVPWEVTVSYTAGTADGPEAILEASAQVDLFVKDIPDAWKLGISMLPISPGFKRENEKYRDLAARYIQWLEENDEDWISDELKVIPSTVNEICEKLNIYVKSQALKQLEQGKMVGLLGGDHSTPLGLMSALSEKYDNFGILQIDAHADLRKAYEDFTYSHASIMYNAMEIQQITKLVQVGIRDFCEEEAEYIKASNGRVVTFYDEDLKSALLEGYTWENICKNIITHLPEQVYISFDIDGLDPKLCPNTGTPVPGGLEYHQVMYLFKQVVKSGRKIIGFDLNEVSPGEDEWDANVGARILYQMSNLMAVSQGRLNMVV</sequence>
<dbReference type="PIRSF" id="PIRSF036979">
    <property type="entry name" value="Arginase"/>
    <property type="match status" value="1"/>
</dbReference>
<proteinExistence type="inferred from homology"/>
<dbReference type="PANTHER" id="PTHR11358">
    <property type="entry name" value="ARGINASE/AGMATINASE"/>
    <property type="match status" value="1"/>
</dbReference>
<evidence type="ECO:0000313" key="4">
    <source>
        <dbReference type="EMBL" id="MTI28555.1"/>
    </source>
</evidence>
<comment type="caution">
    <text evidence="4">The sequence shown here is derived from an EMBL/GenBank/DDBJ whole genome shotgun (WGS) entry which is preliminary data.</text>
</comment>
<evidence type="ECO:0000256" key="1">
    <source>
        <dbReference type="ARBA" id="ARBA00022723"/>
    </source>
</evidence>
<protein>
    <submittedName>
        <fullName evidence="4">Agmatinase family protein</fullName>
    </submittedName>
</protein>
<name>A0ABW9RXR1_9BACT</name>
<comment type="similarity">
    <text evidence="3">Belongs to the arginase family.</text>
</comment>
<dbReference type="InterPro" id="IPR006035">
    <property type="entry name" value="Ureohydrolase"/>
</dbReference>
<keyword evidence="1" id="KW-0479">Metal-binding</keyword>
<evidence type="ECO:0000256" key="3">
    <source>
        <dbReference type="PROSITE-ProRule" id="PRU00742"/>
    </source>
</evidence>